<dbReference type="EMBL" id="NPDR01000002">
    <property type="protein sequence ID" value="PJZ50025.1"/>
    <property type="molecule type" value="Genomic_DNA"/>
</dbReference>
<dbReference type="Pfam" id="PF06983">
    <property type="entry name" value="3-dmu-9_3-mt"/>
    <property type="match status" value="1"/>
</dbReference>
<dbReference type="Gene3D" id="3.10.180.10">
    <property type="entry name" value="2,3-Dihydroxybiphenyl 1,2-Dioxygenase, domain 1"/>
    <property type="match status" value="1"/>
</dbReference>
<name>A0A2M9YEP9_9LEPT</name>
<sequence length="150" mass="17160">MQKAIPFLMFDQGLEEALQFYSSIFKNMKIENLTKLGGGMASAKFEIEGQKFLAFTGGPHFKFTEAFSIYISAETQAEIDDLYEKLSAGGSKQPCGWVKDKFGLSWQIIPPILEKYLYDKNQEKAQRVTQAMLQMYKIEISKLQEAYDKN</sequence>
<evidence type="ECO:0000313" key="2">
    <source>
        <dbReference type="EMBL" id="PJZ50025.1"/>
    </source>
</evidence>
<evidence type="ECO:0000313" key="3">
    <source>
        <dbReference type="Proteomes" id="UP000231926"/>
    </source>
</evidence>
<dbReference type="PIRSF" id="PIRSF021700">
    <property type="entry name" value="3_dmu_93_MTrfase"/>
    <property type="match status" value="1"/>
</dbReference>
<dbReference type="OrthoDB" id="9806473at2"/>
<dbReference type="CDD" id="cd06588">
    <property type="entry name" value="PhnB_like"/>
    <property type="match status" value="1"/>
</dbReference>
<dbReference type="InterPro" id="IPR029068">
    <property type="entry name" value="Glyas_Bleomycin-R_OHBP_Dase"/>
</dbReference>
<dbReference type="SUPFAM" id="SSF54593">
    <property type="entry name" value="Glyoxalase/Bleomycin resistance protein/Dihydroxybiphenyl dioxygenase"/>
    <property type="match status" value="1"/>
</dbReference>
<dbReference type="Proteomes" id="UP000231926">
    <property type="component" value="Unassembled WGS sequence"/>
</dbReference>
<dbReference type="AlphaFoldDB" id="A0A2M9YEP9"/>
<organism evidence="2 3">
    <name type="scientific">Leptospira saintgironsiae</name>
    <dbReference type="NCBI Taxonomy" id="2023183"/>
    <lineage>
        <taxon>Bacteria</taxon>
        <taxon>Pseudomonadati</taxon>
        <taxon>Spirochaetota</taxon>
        <taxon>Spirochaetia</taxon>
        <taxon>Leptospirales</taxon>
        <taxon>Leptospiraceae</taxon>
        <taxon>Leptospira</taxon>
    </lineage>
</organism>
<dbReference type="InterPro" id="IPR009725">
    <property type="entry name" value="3_dmu_93_MTrfase"/>
</dbReference>
<reference evidence="2 3" key="1">
    <citation type="submission" date="2017-07" db="EMBL/GenBank/DDBJ databases">
        <title>Leptospira spp. isolated from tropical soils.</title>
        <authorList>
            <person name="Thibeaux R."/>
            <person name="Iraola G."/>
            <person name="Ferres I."/>
            <person name="Bierque E."/>
            <person name="Girault D."/>
            <person name="Soupe-Gilbert M.-E."/>
            <person name="Picardeau M."/>
            <person name="Goarant C."/>
        </authorList>
    </citation>
    <scope>NUCLEOTIDE SEQUENCE [LARGE SCALE GENOMIC DNA]</scope>
    <source>
        <strain evidence="2 3">FH4-C-A2</strain>
    </source>
</reference>
<keyword evidence="3" id="KW-1185">Reference proteome</keyword>
<comment type="caution">
    <text evidence="2">The sequence shown here is derived from an EMBL/GenBank/DDBJ whole genome shotgun (WGS) entry which is preliminary data.</text>
</comment>
<gene>
    <name evidence="2" type="ORF">CH362_06830</name>
</gene>
<dbReference type="PANTHER" id="PTHR33990">
    <property type="entry name" value="PROTEIN YJDN-RELATED"/>
    <property type="match status" value="1"/>
</dbReference>
<feature type="domain" description="PhnB-like" evidence="1">
    <location>
        <begin position="2"/>
        <end position="109"/>
    </location>
</feature>
<dbReference type="RefSeq" id="WP_100709607.1">
    <property type="nucleotide sequence ID" value="NZ_NPDR01000002.1"/>
</dbReference>
<protein>
    <recommendedName>
        <fullName evidence="1">PhnB-like domain-containing protein</fullName>
    </recommendedName>
</protein>
<evidence type="ECO:0000259" key="1">
    <source>
        <dbReference type="Pfam" id="PF06983"/>
    </source>
</evidence>
<proteinExistence type="predicted"/>
<dbReference type="InterPro" id="IPR028973">
    <property type="entry name" value="PhnB-like"/>
</dbReference>
<accession>A0A2M9YEP9</accession>